<evidence type="ECO:0000313" key="5">
    <source>
        <dbReference type="Proteomes" id="UP001202328"/>
    </source>
</evidence>
<dbReference type="InterPro" id="IPR008972">
    <property type="entry name" value="Cupredoxin"/>
</dbReference>
<dbReference type="InterPro" id="IPR039391">
    <property type="entry name" value="Phytocyanin-like"/>
</dbReference>
<dbReference type="Gene3D" id="2.60.40.420">
    <property type="entry name" value="Cupredoxins - blue copper proteins"/>
    <property type="match status" value="1"/>
</dbReference>
<dbReference type="InterPro" id="IPR003245">
    <property type="entry name" value="Phytocyanin_dom"/>
</dbReference>
<keyword evidence="1" id="KW-0479">Metal-binding</keyword>
<feature type="domain" description="Phytocyanin" evidence="3">
    <location>
        <begin position="31"/>
        <end position="129"/>
    </location>
</feature>
<dbReference type="SUPFAM" id="SSF49503">
    <property type="entry name" value="Cupredoxins"/>
    <property type="match status" value="1"/>
</dbReference>
<dbReference type="Pfam" id="PF02298">
    <property type="entry name" value="Cu_bind_like"/>
    <property type="match status" value="1"/>
</dbReference>
<evidence type="ECO:0000256" key="2">
    <source>
        <dbReference type="ARBA" id="ARBA00023180"/>
    </source>
</evidence>
<dbReference type="Proteomes" id="UP001202328">
    <property type="component" value="Unassembled WGS sequence"/>
</dbReference>
<accession>A0AAD4XF53</accession>
<protein>
    <recommendedName>
        <fullName evidence="3">Phytocyanin domain-containing protein</fullName>
    </recommendedName>
</protein>
<name>A0AAD4XF53_9MAGN</name>
<dbReference type="GO" id="GO:0005886">
    <property type="term" value="C:plasma membrane"/>
    <property type="evidence" value="ECO:0007669"/>
    <property type="project" value="TreeGrafter"/>
</dbReference>
<evidence type="ECO:0000313" key="4">
    <source>
        <dbReference type="EMBL" id="KAI3908998.1"/>
    </source>
</evidence>
<dbReference type="CDD" id="cd04216">
    <property type="entry name" value="Phytocyanin"/>
    <property type="match status" value="1"/>
</dbReference>
<evidence type="ECO:0000256" key="1">
    <source>
        <dbReference type="ARBA" id="ARBA00022723"/>
    </source>
</evidence>
<dbReference type="PROSITE" id="PS51485">
    <property type="entry name" value="PHYTOCYANIN"/>
    <property type="match status" value="1"/>
</dbReference>
<sequence length="167" mass="18749">MKMNTQVSVSKMVTNIIMITLCFLMNSTSAANFLVGGASGWALESDMESWSSSHRFNVGDKLAFVYHPIHNVLEVDAQDYEACNLENPMEIHTQTYTIITLDTLSTRYFVCGTQGHCKSGLKVKIVTAPPSPHHPPPFNFPPFSETTKKTKNLIITTCFLAVKWWLF</sequence>
<keyword evidence="5" id="KW-1185">Reference proteome</keyword>
<dbReference type="FunFam" id="2.60.40.420:FF:000003">
    <property type="entry name" value="Blue copper"/>
    <property type="match status" value="1"/>
</dbReference>
<dbReference type="GO" id="GO:0009055">
    <property type="term" value="F:electron transfer activity"/>
    <property type="evidence" value="ECO:0007669"/>
    <property type="project" value="InterPro"/>
</dbReference>
<dbReference type="AlphaFoldDB" id="A0AAD4XF53"/>
<proteinExistence type="predicted"/>
<organism evidence="4 5">
    <name type="scientific">Papaver atlanticum</name>
    <dbReference type="NCBI Taxonomy" id="357466"/>
    <lineage>
        <taxon>Eukaryota</taxon>
        <taxon>Viridiplantae</taxon>
        <taxon>Streptophyta</taxon>
        <taxon>Embryophyta</taxon>
        <taxon>Tracheophyta</taxon>
        <taxon>Spermatophyta</taxon>
        <taxon>Magnoliopsida</taxon>
        <taxon>Ranunculales</taxon>
        <taxon>Papaveraceae</taxon>
        <taxon>Papaveroideae</taxon>
        <taxon>Papaver</taxon>
    </lineage>
</organism>
<dbReference type="EMBL" id="JAJJMB010010406">
    <property type="protein sequence ID" value="KAI3908998.1"/>
    <property type="molecule type" value="Genomic_DNA"/>
</dbReference>
<evidence type="ECO:0000259" key="3">
    <source>
        <dbReference type="PROSITE" id="PS51485"/>
    </source>
</evidence>
<dbReference type="GO" id="GO:0046872">
    <property type="term" value="F:metal ion binding"/>
    <property type="evidence" value="ECO:0007669"/>
    <property type="project" value="UniProtKB-KW"/>
</dbReference>
<comment type="caution">
    <text evidence="4">The sequence shown here is derived from an EMBL/GenBank/DDBJ whole genome shotgun (WGS) entry which is preliminary data.</text>
</comment>
<dbReference type="PANTHER" id="PTHR33021:SF499">
    <property type="entry name" value="OS12G0150500 PROTEIN"/>
    <property type="match status" value="1"/>
</dbReference>
<gene>
    <name evidence="4" type="ORF">MKW98_008946</name>
</gene>
<keyword evidence="2" id="KW-0325">Glycoprotein</keyword>
<reference evidence="4" key="1">
    <citation type="submission" date="2022-04" db="EMBL/GenBank/DDBJ databases">
        <title>A functionally conserved STORR gene fusion in Papaver species that diverged 16.8 million years ago.</title>
        <authorList>
            <person name="Catania T."/>
        </authorList>
    </citation>
    <scope>NUCLEOTIDE SEQUENCE</scope>
    <source>
        <strain evidence="4">S-188037</strain>
    </source>
</reference>
<dbReference type="PANTHER" id="PTHR33021">
    <property type="entry name" value="BLUE COPPER PROTEIN"/>
    <property type="match status" value="1"/>
</dbReference>